<reference evidence="5" key="1">
    <citation type="submission" date="2022-06" db="EMBL/GenBank/DDBJ databases">
        <authorList>
            <person name="Berger JAMES D."/>
            <person name="Berger JAMES D."/>
        </authorList>
    </citation>
    <scope>NUCLEOTIDE SEQUENCE [LARGE SCALE GENOMIC DNA]</scope>
</reference>
<feature type="compositionally biased region" description="Polar residues" evidence="3">
    <location>
        <begin position="310"/>
        <end position="320"/>
    </location>
</feature>
<reference evidence="6" key="2">
    <citation type="submission" date="2023-11" db="UniProtKB">
        <authorList>
            <consortium name="WormBaseParasite"/>
        </authorList>
    </citation>
    <scope>IDENTIFICATION</scope>
</reference>
<dbReference type="Gene3D" id="2.30.30.40">
    <property type="entry name" value="SH3 Domains"/>
    <property type="match status" value="1"/>
</dbReference>
<dbReference type="GO" id="GO:0005737">
    <property type="term" value="C:cytoplasm"/>
    <property type="evidence" value="ECO:0007669"/>
    <property type="project" value="TreeGrafter"/>
</dbReference>
<feature type="compositionally biased region" description="Basic and acidic residues" evidence="3">
    <location>
        <begin position="137"/>
        <end position="155"/>
    </location>
</feature>
<feature type="compositionally biased region" description="Basic and acidic residues" evidence="3">
    <location>
        <begin position="258"/>
        <end position="270"/>
    </location>
</feature>
<feature type="compositionally biased region" description="Basic and acidic residues" evidence="3">
    <location>
        <begin position="26"/>
        <end position="46"/>
    </location>
</feature>
<feature type="compositionally biased region" description="Acidic residues" evidence="3">
    <location>
        <begin position="278"/>
        <end position="296"/>
    </location>
</feature>
<organism evidence="5 6">
    <name type="scientific">Trichobilharzia regenti</name>
    <name type="common">Nasal bird schistosome</name>
    <dbReference type="NCBI Taxonomy" id="157069"/>
    <lineage>
        <taxon>Eukaryota</taxon>
        <taxon>Metazoa</taxon>
        <taxon>Spiralia</taxon>
        <taxon>Lophotrochozoa</taxon>
        <taxon>Platyhelminthes</taxon>
        <taxon>Trematoda</taxon>
        <taxon>Digenea</taxon>
        <taxon>Strigeidida</taxon>
        <taxon>Schistosomatoidea</taxon>
        <taxon>Schistosomatidae</taxon>
        <taxon>Trichobilharzia</taxon>
    </lineage>
</organism>
<proteinExistence type="predicted"/>
<protein>
    <recommendedName>
        <fullName evidence="4">SH3 domain-containing protein</fullName>
    </recommendedName>
</protein>
<dbReference type="InterPro" id="IPR001452">
    <property type="entry name" value="SH3_domain"/>
</dbReference>
<dbReference type="PRINTS" id="PR00452">
    <property type="entry name" value="SH3DOMAIN"/>
</dbReference>
<evidence type="ECO:0000259" key="4">
    <source>
        <dbReference type="PROSITE" id="PS50002"/>
    </source>
</evidence>
<evidence type="ECO:0000256" key="1">
    <source>
        <dbReference type="ARBA" id="ARBA00022443"/>
    </source>
</evidence>
<feature type="region of interest" description="Disordered" evidence="3">
    <location>
        <begin position="166"/>
        <end position="185"/>
    </location>
</feature>
<dbReference type="Pfam" id="PF07653">
    <property type="entry name" value="SH3_2"/>
    <property type="match status" value="1"/>
</dbReference>
<feature type="region of interest" description="Disordered" evidence="3">
    <location>
        <begin position="1"/>
        <end position="155"/>
    </location>
</feature>
<feature type="region of interest" description="Disordered" evidence="3">
    <location>
        <begin position="258"/>
        <end position="377"/>
    </location>
</feature>
<feature type="compositionally biased region" description="Polar residues" evidence="3">
    <location>
        <begin position="107"/>
        <end position="116"/>
    </location>
</feature>
<feature type="compositionally biased region" description="Acidic residues" evidence="3">
    <location>
        <begin position="331"/>
        <end position="375"/>
    </location>
</feature>
<dbReference type="AlphaFoldDB" id="A0AA85JH22"/>
<dbReference type="SUPFAM" id="SSF50044">
    <property type="entry name" value="SH3-domain"/>
    <property type="match status" value="1"/>
</dbReference>
<feature type="compositionally biased region" description="Basic and acidic residues" evidence="3">
    <location>
        <begin position="65"/>
        <end position="80"/>
    </location>
</feature>
<dbReference type="GO" id="GO:0005929">
    <property type="term" value="C:cilium"/>
    <property type="evidence" value="ECO:0007669"/>
    <property type="project" value="TreeGrafter"/>
</dbReference>
<dbReference type="Proteomes" id="UP000050795">
    <property type="component" value="Unassembled WGS sequence"/>
</dbReference>
<dbReference type="PANTHER" id="PTHR15176:SF1">
    <property type="entry name" value="NEPHROCYSTIN-1"/>
    <property type="match status" value="1"/>
</dbReference>
<dbReference type="WBParaSite" id="TREG1_210.1">
    <property type="protein sequence ID" value="TREG1_210.1"/>
    <property type="gene ID" value="TREG1_210"/>
</dbReference>
<feature type="compositionally biased region" description="Basic and acidic residues" evidence="3">
    <location>
        <begin position="321"/>
        <end position="330"/>
    </location>
</feature>
<feature type="compositionally biased region" description="Acidic residues" evidence="3">
    <location>
        <begin position="117"/>
        <end position="136"/>
    </location>
</feature>
<keyword evidence="1 2" id="KW-0728">SH3 domain</keyword>
<feature type="domain" description="SH3" evidence="4">
    <location>
        <begin position="190"/>
        <end position="250"/>
    </location>
</feature>
<name>A0AA85JH22_TRIRE</name>
<dbReference type="SMART" id="SM00326">
    <property type="entry name" value="SH3"/>
    <property type="match status" value="1"/>
</dbReference>
<evidence type="ECO:0000256" key="2">
    <source>
        <dbReference type="PROSITE-ProRule" id="PRU00192"/>
    </source>
</evidence>
<dbReference type="GO" id="GO:0090251">
    <property type="term" value="P:protein localization involved in establishment of planar polarity"/>
    <property type="evidence" value="ECO:0007669"/>
    <property type="project" value="TreeGrafter"/>
</dbReference>
<evidence type="ECO:0000313" key="5">
    <source>
        <dbReference type="Proteomes" id="UP000050795"/>
    </source>
</evidence>
<dbReference type="PANTHER" id="PTHR15176">
    <property type="entry name" value="NEPHROCYSTIN"/>
    <property type="match status" value="1"/>
</dbReference>
<dbReference type="InterPro" id="IPR036028">
    <property type="entry name" value="SH3-like_dom_sf"/>
</dbReference>
<accession>A0AA85JH22</accession>
<evidence type="ECO:0000256" key="3">
    <source>
        <dbReference type="SAM" id="MobiDB-lite"/>
    </source>
</evidence>
<dbReference type="CDD" id="cd00174">
    <property type="entry name" value="SH3"/>
    <property type="match status" value="1"/>
</dbReference>
<evidence type="ECO:0000313" key="6">
    <source>
        <dbReference type="WBParaSite" id="TREG1_210.1"/>
    </source>
</evidence>
<sequence>MKSAEVKKTKTKEVHAVEDVNESNEDFAHHDCDNNNNNDAKDDGKSSGKLRSPKRLIKSGKKAKTPKDESEASLKKSEKMSKKKEKSTNGKSSKVKKANDEKLLTEKPSSIQGNNTEDIETIQELEDEEGREDESETDRVEPFQKDTSEVNEKTDTKEIIIISQNSSQVNTEKVKQMTEAVPPIQPNTETAIEFYRTFRQWAGEDEDDLSFNSGETIRIIEKDDDGWWLGENIQGQQGLVPMNFLKKIDLTESEWQKMKSEYEKSKDGEISGKIQAEDSPETYSDADDKYDDEQVNEGEVQERKEIKVLQTKNNTNQPSVRTEDITKHGDDDDDTWGNEIDNGQEDEFEDTYNVEEEVDDVEDNHEDKDDEYNETGDDKIKTALNDTSKSCTVGQFSTFQSEKDISSWFIKNNEKAVKSYQPLPSGVRLSFLSLPGLNSFSYQKFLSPKLGSSHLVFTDILLDVDGKKITRRQPRWQKILTIQKISQLSLLEESNLSILNCLIRLCLFDGVKPISNICYLPITPTDREKKTWIVTPHNIRKSEKAYELSSDLFIRYNEFNMNVCLLIEVGILVTKQNANQPIELSLGWTTVPLYDENGQIMPNKNYEYPLQESLPFETKNADKGSVKDGSLKSRVQNLLFNKTTQMTIRFSQPNKEQQDKLDALPDVLIGLMGYTPFLSYHRDLLANVFPGYRGSSGRDRLILRHVPPEVAVFPVIADCPLLIECLRVSWQDRLKEIPANKKKDTEYLRKIYSDHFRRVIYPLLWLQDMHFSNVMSAQQFENDAAKTLLLLDQIRQDINTFVTSNKYKFKLITSKEFTCPIQFAS</sequence>
<feature type="compositionally biased region" description="Basic and acidic residues" evidence="3">
    <location>
        <begin position="1"/>
        <end position="18"/>
    </location>
</feature>
<feature type="compositionally biased region" description="Basic residues" evidence="3">
    <location>
        <begin position="51"/>
        <end position="64"/>
    </location>
</feature>
<dbReference type="PROSITE" id="PS50002">
    <property type="entry name" value="SH3"/>
    <property type="match status" value="1"/>
</dbReference>
<keyword evidence="5" id="KW-1185">Reference proteome</keyword>
<dbReference type="InterPro" id="IPR039687">
    <property type="entry name" value="NPHP1"/>
</dbReference>